<evidence type="ECO:0000313" key="3">
    <source>
        <dbReference type="Proteomes" id="UP000231371"/>
    </source>
</evidence>
<accession>A0A2H0KHW0</accession>
<protein>
    <submittedName>
        <fullName evidence="2">Fructose-bisphosphate aldolase</fullName>
    </submittedName>
</protein>
<dbReference type="AlphaFoldDB" id="A0A2H0KHW0"/>
<dbReference type="CDD" id="cd00958">
    <property type="entry name" value="DhnA"/>
    <property type="match status" value="1"/>
</dbReference>
<dbReference type="SMART" id="SM01133">
    <property type="entry name" value="DeoC"/>
    <property type="match status" value="1"/>
</dbReference>
<feature type="active site" description="Proton donor" evidence="1">
    <location>
        <position position="144"/>
    </location>
</feature>
<dbReference type="PANTHER" id="PTHR47916:SF1">
    <property type="entry name" value="3-HYDROXY-5-PHOSPHONOOXYPENTANE-2,4-DIONE THIOLASE"/>
    <property type="match status" value="1"/>
</dbReference>
<dbReference type="InterPro" id="IPR013785">
    <property type="entry name" value="Aldolase_TIM"/>
</dbReference>
<proteinExistence type="predicted"/>
<feature type="active site" description="Schiff-base intermediate with dihydroxyacetone-P" evidence="1">
    <location>
        <position position="175"/>
    </location>
</feature>
<gene>
    <name evidence="2" type="ORF">COV89_02905</name>
</gene>
<reference evidence="2 3" key="1">
    <citation type="submission" date="2017-09" db="EMBL/GenBank/DDBJ databases">
        <title>Depth-based differentiation of microbial function through sediment-hosted aquifers and enrichment of novel symbionts in the deep terrestrial subsurface.</title>
        <authorList>
            <person name="Probst A.J."/>
            <person name="Ladd B."/>
            <person name="Jarett J.K."/>
            <person name="Geller-Mcgrath D.E."/>
            <person name="Sieber C.M."/>
            <person name="Emerson J.B."/>
            <person name="Anantharaman K."/>
            <person name="Thomas B.C."/>
            <person name="Malmstrom R."/>
            <person name="Stieglmeier M."/>
            <person name="Klingl A."/>
            <person name="Woyke T."/>
            <person name="Ryan C.M."/>
            <person name="Banfield J.F."/>
        </authorList>
    </citation>
    <scope>NUCLEOTIDE SEQUENCE [LARGE SCALE GENOMIC DNA]</scope>
    <source>
        <strain evidence="2">CG11_big_fil_rev_8_21_14_0_20_40_12</strain>
    </source>
</reference>
<dbReference type="SUPFAM" id="SSF51569">
    <property type="entry name" value="Aldolase"/>
    <property type="match status" value="1"/>
</dbReference>
<organism evidence="2 3">
    <name type="scientific">Candidatus Shapirobacteria bacterium CG11_big_fil_rev_8_21_14_0_20_40_12</name>
    <dbReference type="NCBI Taxonomy" id="1974889"/>
    <lineage>
        <taxon>Bacteria</taxon>
        <taxon>Candidatus Shapironibacteriota</taxon>
    </lineage>
</organism>
<dbReference type="PANTHER" id="PTHR47916">
    <property type="entry name" value="FRUCTOSE-BISPHOSPHATE ALDOLASE CLASS 1"/>
    <property type="match status" value="1"/>
</dbReference>
<evidence type="ECO:0000313" key="2">
    <source>
        <dbReference type="EMBL" id="PIQ69974.1"/>
    </source>
</evidence>
<dbReference type="PIRSF" id="PIRSF038992">
    <property type="entry name" value="Aldolase_Ia"/>
    <property type="match status" value="1"/>
</dbReference>
<dbReference type="InterPro" id="IPR002915">
    <property type="entry name" value="DeoC/FbaB/LacD_aldolase"/>
</dbReference>
<comment type="caution">
    <text evidence="2">The sequence shown here is derived from an EMBL/GenBank/DDBJ whole genome shotgun (WGS) entry which is preliminary data.</text>
</comment>
<dbReference type="InterPro" id="IPR050456">
    <property type="entry name" value="DeoC/FbaB_aldolase"/>
</dbReference>
<evidence type="ECO:0000256" key="1">
    <source>
        <dbReference type="PIRSR" id="PIRSR038992-1"/>
    </source>
</evidence>
<name>A0A2H0KHW0_9BACT</name>
<dbReference type="EMBL" id="PCVI01000048">
    <property type="protein sequence ID" value="PIQ69974.1"/>
    <property type="molecule type" value="Genomic_DNA"/>
</dbReference>
<dbReference type="InterPro" id="IPR041720">
    <property type="entry name" value="FbaB-like"/>
</dbReference>
<dbReference type="Pfam" id="PF01791">
    <property type="entry name" value="DeoC"/>
    <property type="match status" value="1"/>
</dbReference>
<dbReference type="Proteomes" id="UP000231371">
    <property type="component" value="Unassembled WGS sequence"/>
</dbReference>
<dbReference type="Gene3D" id="3.20.20.70">
    <property type="entry name" value="Aldolase class I"/>
    <property type="match status" value="1"/>
</dbReference>
<dbReference type="GO" id="GO:0004332">
    <property type="term" value="F:fructose-bisphosphate aldolase activity"/>
    <property type="evidence" value="ECO:0007669"/>
    <property type="project" value="InterPro"/>
</dbReference>
<sequence>MQVNLDKITKNGKALFLAYDQGLEHGPTDFNEESVNPLKVLEIADSGFFTGLILQKGIAEKYFFNKNYQVPLIVKLNGKTNLIKDEDPYSPQICSVAEALSYGAAAVGYTIYIGSEHEPKMTAEFGKIEQEAEEAGIPVIAWMYPRGRNIPDEKDPKIIAYAARVGLELGADIIKIRYTGDPVSFNWVIRNAGEAKVVVMGGSKEDEKTFLERTSIVMDQGAIGLAVGRNIWQNPQPLKIAKKIAEIIWN</sequence>